<name>A0ABZ3CGL5_9STAP</name>
<keyword evidence="1" id="KW-0812">Transmembrane</keyword>
<evidence type="ECO:0008006" key="4">
    <source>
        <dbReference type="Google" id="ProtNLM"/>
    </source>
</evidence>
<reference evidence="3" key="1">
    <citation type="submission" date="2023-10" db="EMBL/GenBank/DDBJ databases">
        <title>Genome analysis and identification of Salinococcus sp. Bachu38 nov., a PGPR from the rhizosphere of Tamarix.</title>
        <authorList>
            <person name="Liang Z."/>
            <person name="Zhang X."/>
            <person name="Jia J."/>
            <person name="Chen X."/>
            <person name="Wang Y."/>
            <person name="Wang Q."/>
            <person name="Wang R."/>
        </authorList>
    </citation>
    <scope>NUCLEOTIDE SEQUENCE [LARGE SCALE GENOMIC DNA]</scope>
    <source>
        <strain evidence="3">Bachu38</strain>
    </source>
</reference>
<protein>
    <recommendedName>
        <fullName evidence="4">CXXC-20-CXXC protein</fullName>
    </recommendedName>
</protein>
<feature type="transmembrane region" description="Helical" evidence="1">
    <location>
        <begin position="55"/>
        <end position="76"/>
    </location>
</feature>
<sequence>MGLQFMSGVVEMGECPYCSHEWTYQEKLLGYALKPRTRIRCPRCREYLEPSTLTILYDYVAIIGLALMVFLLIPIMGWPVPVSIALSVLLLGVYMAVFLPLTIRFKRYRYNMKE</sequence>
<keyword evidence="1" id="KW-0472">Membrane</keyword>
<proteinExistence type="predicted"/>
<gene>
    <name evidence="2" type="ORF">RQP18_09360</name>
</gene>
<accession>A0ABZ3CGL5</accession>
<evidence type="ECO:0000313" key="3">
    <source>
        <dbReference type="Proteomes" id="UP001455384"/>
    </source>
</evidence>
<evidence type="ECO:0000256" key="1">
    <source>
        <dbReference type="SAM" id="Phobius"/>
    </source>
</evidence>
<dbReference type="Proteomes" id="UP001455384">
    <property type="component" value="Chromosome"/>
</dbReference>
<feature type="transmembrane region" description="Helical" evidence="1">
    <location>
        <begin position="82"/>
        <end position="103"/>
    </location>
</feature>
<keyword evidence="3" id="KW-1185">Reference proteome</keyword>
<dbReference type="EMBL" id="CP138333">
    <property type="protein sequence ID" value="WZX28860.2"/>
    <property type="molecule type" value="Genomic_DNA"/>
</dbReference>
<dbReference type="RefSeq" id="WP_373446024.1">
    <property type="nucleotide sequence ID" value="NZ_CP138333.2"/>
</dbReference>
<keyword evidence="1" id="KW-1133">Transmembrane helix</keyword>
<evidence type="ECO:0000313" key="2">
    <source>
        <dbReference type="EMBL" id="WZX28860.2"/>
    </source>
</evidence>
<organism evidence="2 3">
    <name type="scientific">Salinicoccus bachuensis</name>
    <dbReference type="NCBI Taxonomy" id="3136731"/>
    <lineage>
        <taxon>Bacteria</taxon>
        <taxon>Bacillati</taxon>
        <taxon>Bacillota</taxon>
        <taxon>Bacilli</taxon>
        <taxon>Bacillales</taxon>
        <taxon>Staphylococcaceae</taxon>
        <taxon>Salinicoccus</taxon>
    </lineage>
</organism>